<dbReference type="EC" id="6.3.2.17" evidence="2"/>
<dbReference type="NCBIfam" id="TIGR01499">
    <property type="entry name" value="folC"/>
    <property type="match status" value="1"/>
</dbReference>
<dbReference type="InterPro" id="IPR013221">
    <property type="entry name" value="Mur_ligase_cen"/>
</dbReference>
<evidence type="ECO:0000256" key="4">
    <source>
        <dbReference type="ARBA" id="ARBA00022723"/>
    </source>
</evidence>
<feature type="domain" description="Mur ligase C-terminal" evidence="11">
    <location>
        <begin position="312"/>
        <end position="435"/>
    </location>
</feature>
<evidence type="ECO:0000256" key="1">
    <source>
        <dbReference type="ARBA" id="ARBA00008276"/>
    </source>
</evidence>
<evidence type="ECO:0000256" key="6">
    <source>
        <dbReference type="ARBA" id="ARBA00022840"/>
    </source>
</evidence>
<dbReference type="Pfam" id="PF08245">
    <property type="entry name" value="Mur_ligase_M"/>
    <property type="match status" value="1"/>
</dbReference>
<comment type="catalytic activity">
    <reaction evidence="9">
        <text>(6S)-5,6,7,8-tetrahydrofolyl-(gamma-L-Glu)(n) + L-glutamate + ATP = (6S)-5,6,7,8-tetrahydrofolyl-(gamma-L-Glu)(n+1) + ADP + phosphate + H(+)</text>
        <dbReference type="Rhea" id="RHEA:10580"/>
        <dbReference type="Rhea" id="RHEA-COMP:14738"/>
        <dbReference type="Rhea" id="RHEA-COMP:14740"/>
        <dbReference type="ChEBI" id="CHEBI:15378"/>
        <dbReference type="ChEBI" id="CHEBI:29985"/>
        <dbReference type="ChEBI" id="CHEBI:30616"/>
        <dbReference type="ChEBI" id="CHEBI:43474"/>
        <dbReference type="ChEBI" id="CHEBI:141005"/>
        <dbReference type="ChEBI" id="CHEBI:456216"/>
        <dbReference type="EC" id="6.3.2.17"/>
    </reaction>
</comment>
<reference evidence="14" key="1">
    <citation type="journal article" date="2019" name="Int. J. Syst. Evol. Microbiol.">
        <title>The Global Catalogue of Microorganisms (GCM) 10K type strain sequencing project: providing services to taxonomists for standard genome sequencing and annotation.</title>
        <authorList>
            <consortium name="The Broad Institute Genomics Platform"/>
            <consortium name="The Broad Institute Genome Sequencing Center for Infectious Disease"/>
            <person name="Wu L."/>
            <person name="Ma J."/>
        </authorList>
    </citation>
    <scope>NUCLEOTIDE SEQUENCE [LARGE SCALE GENOMIC DNA]</scope>
    <source>
        <strain evidence="14">JCM 15672</strain>
    </source>
</reference>
<dbReference type="PROSITE" id="PS01011">
    <property type="entry name" value="FOLYLPOLYGLU_SYNT_1"/>
    <property type="match status" value="1"/>
</dbReference>
<organism evidence="13 14">
    <name type="scientific">Agromyces tropicus</name>
    <dbReference type="NCBI Taxonomy" id="555371"/>
    <lineage>
        <taxon>Bacteria</taxon>
        <taxon>Bacillati</taxon>
        <taxon>Actinomycetota</taxon>
        <taxon>Actinomycetes</taxon>
        <taxon>Micrococcales</taxon>
        <taxon>Microbacteriaceae</taxon>
        <taxon>Agromyces</taxon>
    </lineage>
</organism>
<evidence type="ECO:0000256" key="5">
    <source>
        <dbReference type="ARBA" id="ARBA00022741"/>
    </source>
</evidence>
<dbReference type="EMBL" id="BAAAPW010000001">
    <property type="protein sequence ID" value="GAA2023914.1"/>
    <property type="molecule type" value="Genomic_DNA"/>
</dbReference>
<evidence type="ECO:0000313" key="14">
    <source>
        <dbReference type="Proteomes" id="UP001501196"/>
    </source>
</evidence>
<dbReference type="InterPro" id="IPR001645">
    <property type="entry name" value="Folylpolyglutamate_synth"/>
</dbReference>
<evidence type="ECO:0000256" key="9">
    <source>
        <dbReference type="ARBA" id="ARBA00047493"/>
    </source>
</evidence>
<protein>
    <recommendedName>
        <fullName evidence="2">tetrahydrofolate synthase</fullName>
        <ecNumber evidence="2">6.3.2.17</ecNumber>
    </recommendedName>
    <alternativeName>
        <fullName evidence="8">Tetrahydrofolylpolyglutamate synthase</fullName>
    </alternativeName>
</protein>
<keyword evidence="4" id="KW-0479">Metal-binding</keyword>
<dbReference type="SUPFAM" id="SSF53244">
    <property type="entry name" value="MurD-like peptide ligases, peptide-binding domain"/>
    <property type="match status" value="1"/>
</dbReference>
<dbReference type="SUPFAM" id="SSF53623">
    <property type="entry name" value="MurD-like peptide ligases, catalytic domain"/>
    <property type="match status" value="1"/>
</dbReference>
<dbReference type="InterPro" id="IPR036565">
    <property type="entry name" value="Mur-like_cat_sf"/>
</dbReference>
<evidence type="ECO:0000259" key="11">
    <source>
        <dbReference type="Pfam" id="PF02875"/>
    </source>
</evidence>
<dbReference type="PANTHER" id="PTHR11136">
    <property type="entry name" value="FOLYLPOLYGLUTAMATE SYNTHASE-RELATED"/>
    <property type="match status" value="1"/>
</dbReference>
<dbReference type="Proteomes" id="UP001501196">
    <property type="component" value="Unassembled WGS sequence"/>
</dbReference>
<dbReference type="Gene3D" id="3.40.1190.10">
    <property type="entry name" value="Mur-like, catalytic domain"/>
    <property type="match status" value="1"/>
</dbReference>
<keyword evidence="14" id="KW-1185">Reference proteome</keyword>
<dbReference type="Gene3D" id="3.90.190.20">
    <property type="entry name" value="Mur ligase, C-terminal domain"/>
    <property type="match status" value="1"/>
</dbReference>
<evidence type="ECO:0000313" key="13">
    <source>
        <dbReference type="EMBL" id="GAA2023914.1"/>
    </source>
</evidence>
<name>A0ABP5FFS7_9MICO</name>
<dbReference type="InterPro" id="IPR036615">
    <property type="entry name" value="Mur_ligase_C_dom_sf"/>
</dbReference>
<dbReference type="InterPro" id="IPR018109">
    <property type="entry name" value="Folylpolyglutamate_synth_CS"/>
</dbReference>
<dbReference type="PANTHER" id="PTHR11136:SF0">
    <property type="entry name" value="DIHYDROFOLATE SYNTHETASE-RELATED"/>
    <property type="match status" value="1"/>
</dbReference>
<dbReference type="PIRSF" id="PIRSF001563">
    <property type="entry name" value="Folylpolyglu_synth"/>
    <property type="match status" value="1"/>
</dbReference>
<dbReference type="Pfam" id="PF02875">
    <property type="entry name" value="Mur_ligase_C"/>
    <property type="match status" value="1"/>
</dbReference>
<gene>
    <name evidence="13" type="ORF">GCM10009819_03420</name>
</gene>
<evidence type="ECO:0000256" key="7">
    <source>
        <dbReference type="ARBA" id="ARBA00022842"/>
    </source>
</evidence>
<dbReference type="InterPro" id="IPR004101">
    <property type="entry name" value="Mur_ligase_C"/>
</dbReference>
<evidence type="ECO:0000256" key="3">
    <source>
        <dbReference type="ARBA" id="ARBA00022598"/>
    </source>
</evidence>
<keyword evidence="7" id="KW-0460">Magnesium</keyword>
<dbReference type="RefSeq" id="WP_344369004.1">
    <property type="nucleotide sequence ID" value="NZ_BAAAPW010000001.1"/>
</dbReference>
<keyword evidence="6 10" id="KW-0067">ATP-binding</keyword>
<proteinExistence type="inferred from homology"/>
<sequence length="454" mass="48071">MTIESTPEERDAADAVYADLLARIGEAAPQPRLDATRRAVELLGDPHRAAPVIHLTGTNGKTSTSRMIESILRAQGLRTGLLTSPHLARFTERVRIDGAPIADEAVARIWDEITPIIELVDAELVARGEAPLTFFEALTVLAFAAFADAPVDVVVLEVGMGGEWDSTNVADGQVAVVTPIAIDHQERLGRTVEEIARTKSGIVKPGAEVVTAFQPPEALQVLSDAAERTGATLAVEGGAFAVLDSRVAVGGQLVSIRGLAGEYRDLALPLYGRHQAENAAVAVAAVEAFLGREVRLADEVLEVGFAEVTSPGRLQLVSTEPTVLVDAAHNPHGAAALVQSLEEYFDFDELVIVLGVLADKDVEGIVQALEPTGATFVVTASESDRAIPADRLAARVAAVIAPERVTVAERLDDALDEARDWAGRGERRGVLVTGSITLVADVLAIAEDREWSGR</sequence>
<comment type="similarity">
    <text evidence="1 10">Belongs to the folylpolyglutamate synthase family.</text>
</comment>
<evidence type="ECO:0000256" key="2">
    <source>
        <dbReference type="ARBA" id="ARBA00013025"/>
    </source>
</evidence>
<keyword evidence="3 10" id="KW-0436">Ligase</keyword>
<feature type="domain" description="Mur ligase central" evidence="12">
    <location>
        <begin position="105"/>
        <end position="286"/>
    </location>
</feature>
<evidence type="ECO:0000256" key="10">
    <source>
        <dbReference type="PIRNR" id="PIRNR001563"/>
    </source>
</evidence>
<accession>A0ABP5FFS7</accession>
<keyword evidence="5 10" id="KW-0547">Nucleotide-binding</keyword>
<evidence type="ECO:0000256" key="8">
    <source>
        <dbReference type="ARBA" id="ARBA00030592"/>
    </source>
</evidence>
<comment type="caution">
    <text evidence="13">The sequence shown here is derived from an EMBL/GenBank/DDBJ whole genome shotgun (WGS) entry which is preliminary data.</text>
</comment>
<evidence type="ECO:0000259" key="12">
    <source>
        <dbReference type="Pfam" id="PF08245"/>
    </source>
</evidence>